<keyword evidence="2" id="KW-0472">Membrane</keyword>
<sequence length="182" mass="18947">MPSPPAQLGSPEEAASWPPPPCGPCIPILLGLAALAALLMLSTAALAERLLRRAARPDPGPGCRAPALEWRPGGELWIAAAGSAREPSECWFGCEEPLLAGAPPWDGAPPPGRPSCAGPDAAARPGSPEPDWGLQPRVTREQLSAFWRREARPSGAPEPPWRTPWPGPAAPLSPGRGPRLAA</sequence>
<feature type="region of interest" description="Disordered" evidence="1">
    <location>
        <begin position="101"/>
        <end position="182"/>
    </location>
</feature>
<reference evidence="4 5" key="1">
    <citation type="submission" date="2025-04" db="UniProtKB">
        <authorList>
            <consortium name="RefSeq"/>
        </authorList>
    </citation>
    <scope>IDENTIFICATION</scope>
</reference>
<proteinExistence type="predicted"/>
<evidence type="ECO:0000256" key="2">
    <source>
        <dbReference type="SAM" id="Phobius"/>
    </source>
</evidence>
<dbReference type="AlphaFoldDB" id="A0AAX6R9T7"/>
<dbReference type="CTD" id="113421760"/>
<dbReference type="KEGG" id="hgl:101704139"/>
<dbReference type="RefSeq" id="XP_021093112.1">
    <property type="nucleotide sequence ID" value="XM_021237453.1"/>
</dbReference>
<dbReference type="Pfam" id="PF15755">
    <property type="entry name" value="DUF4689"/>
    <property type="match status" value="2"/>
</dbReference>
<keyword evidence="2" id="KW-1133">Transmembrane helix</keyword>
<evidence type="ECO:0000313" key="5">
    <source>
        <dbReference type="RefSeq" id="XP_021093113.1"/>
    </source>
</evidence>
<gene>
    <name evidence="4 5" type="primary">CUNH16orf54</name>
</gene>
<dbReference type="PANTHER" id="PTHR36134">
    <property type="entry name" value="TRANSMEMBRANE PROTEIN C16ORF54"/>
    <property type="match status" value="1"/>
</dbReference>
<accession>A0AAX6R9T7</accession>
<dbReference type="PANTHER" id="PTHR36134:SF1">
    <property type="entry name" value="TRANSMEMBRANE PROTEIN C16ORF54"/>
    <property type="match status" value="1"/>
</dbReference>
<feature type="compositionally biased region" description="Pro residues" evidence="1">
    <location>
        <begin position="156"/>
        <end position="171"/>
    </location>
</feature>
<keyword evidence="3" id="KW-1185">Reference proteome</keyword>
<dbReference type="Proteomes" id="UP000694906">
    <property type="component" value="Unplaced"/>
</dbReference>
<evidence type="ECO:0000313" key="4">
    <source>
        <dbReference type="RefSeq" id="XP_021093112.1"/>
    </source>
</evidence>
<dbReference type="GeneID" id="101704139"/>
<protein>
    <submittedName>
        <fullName evidence="4 5">Transmembrane protein C16orf54 homolog</fullName>
    </submittedName>
</protein>
<evidence type="ECO:0000256" key="1">
    <source>
        <dbReference type="SAM" id="MobiDB-lite"/>
    </source>
</evidence>
<keyword evidence="2 4" id="KW-0812">Transmembrane</keyword>
<organism evidence="3 5">
    <name type="scientific">Heterocephalus glaber</name>
    <name type="common">Naked mole rat</name>
    <dbReference type="NCBI Taxonomy" id="10181"/>
    <lineage>
        <taxon>Eukaryota</taxon>
        <taxon>Metazoa</taxon>
        <taxon>Chordata</taxon>
        <taxon>Craniata</taxon>
        <taxon>Vertebrata</taxon>
        <taxon>Euteleostomi</taxon>
        <taxon>Mammalia</taxon>
        <taxon>Eutheria</taxon>
        <taxon>Euarchontoglires</taxon>
        <taxon>Glires</taxon>
        <taxon>Rodentia</taxon>
        <taxon>Hystricomorpha</taxon>
        <taxon>Bathyergidae</taxon>
        <taxon>Heterocephalus</taxon>
    </lineage>
</organism>
<dbReference type="RefSeq" id="XP_021093113.1">
    <property type="nucleotide sequence ID" value="XM_021237454.1"/>
</dbReference>
<evidence type="ECO:0000313" key="3">
    <source>
        <dbReference type="Proteomes" id="UP000694906"/>
    </source>
</evidence>
<dbReference type="InterPro" id="IPR031499">
    <property type="entry name" value="DUF4689"/>
</dbReference>
<name>A0AAX6R9T7_HETGA</name>
<feature type="transmembrane region" description="Helical" evidence="2">
    <location>
        <begin position="26"/>
        <end position="47"/>
    </location>
</feature>